<gene>
    <name evidence="2" type="ORF">XENOCAPTIV_012690</name>
</gene>
<sequence>FFLPDSSISEKRPLVSKHVTEPAKRQKVTASAVKKIPGIKKEMRSELERSVIKKLESLGVKPVRKGDISVNEAVFCTDFYVSCFSGPERFDEPGAHLSPGKGAFKSGGCCRGDARLLALSGGDSKLCGAEVGRTEERQRSCLRVTGQIQTACSRCFPGLSHLKSLLMHEIILTLFLTLLSAVAHV</sequence>
<accession>A0ABV0R1C9</accession>
<organism evidence="2 3">
    <name type="scientific">Xenoophorus captivus</name>
    <dbReference type="NCBI Taxonomy" id="1517983"/>
    <lineage>
        <taxon>Eukaryota</taxon>
        <taxon>Metazoa</taxon>
        <taxon>Chordata</taxon>
        <taxon>Craniata</taxon>
        <taxon>Vertebrata</taxon>
        <taxon>Euteleostomi</taxon>
        <taxon>Actinopterygii</taxon>
        <taxon>Neopterygii</taxon>
        <taxon>Teleostei</taxon>
        <taxon>Neoteleostei</taxon>
        <taxon>Acanthomorphata</taxon>
        <taxon>Ovalentaria</taxon>
        <taxon>Atherinomorphae</taxon>
        <taxon>Cyprinodontiformes</taxon>
        <taxon>Goodeidae</taxon>
        <taxon>Xenoophorus</taxon>
    </lineage>
</organism>
<keyword evidence="3" id="KW-1185">Reference proteome</keyword>
<feature type="region of interest" description="Disordered" evidence="1">
    <location>
        <begin position="1"/>
        <end position="21"/>
    </location>
</feature>
<proteinExistence type="predicted"/>
<feature type="non-terminal residue" evidence="2">
    <location>
        <position position="1"/>
    </location>
</feature>
<reference evidence="2 3" key="1">
    <citation type="submission" date="2021-06" db="EMBL/GenBank/DDBJ databases">
        <authorList>
            <person name="Palmer J.M."/>
        </authorList>
    </citation>
    <scope>NUCLEOTIDE SEQUENCE [LARGE SCALE GENOMIC DNA]</scope>
    <source>
        <strain evidence="2 3">XC_2019</strain>
        <tissue evidence="2">Muscle</tissue>
    </source>
</reference>
<evidence type="ECO:0000313" key="3">
    <source>
        <dbReference type="Proteomes" id="UP001434883"/>
    </source>
</evidence>
<comment type="caution">
    <text evidence="2">The sequence shown here is derived from an EMBL/GenBank/DDBJ whole genome shotgun (WGS) entry which is preliminary data.</text>
</comment>
<evidence type="ECO:0000313" key="2">
    <source>
        <dbReference type="EMBL" id="MEQ2201456.1"/>
    </source>
</evidence>
<name>A0ABV0R1C9_9TELE</name>
<protein>
    <submittedName>
        <fullName evidence="2">Uncharacterized protein</fullName>
    </submittedName>
</protein>
<dbReference type="EMBL" id="JAHRIN010027869">
    <property type="protein sequence ID" value="MEQ2201456.1"/>
    <property type="molecule type" value="Genomic_DNA"/>
</dbReference>
<dbReference type="Proteomes" id="UP001434883">
    <property type="component" value="Unassembled WGS sequence"/>
</dbReference>
<feature type="compositionally biased region" description="Basic and acidic residues" evidence="1">
    <location>
        <begin position="8"/>
        <end position="21"/>
    </location>
</feature>
<evidence type="ECO:0000256" key="1">
    <source>
        <dbReference type="SAM" id="MobiDB-lite"/>
    </source>
</evidence>